<name>A0A482X9K1_LAOST</name>
<dbReference type="InParanoid" id="A0A482X9K1"/>
<comment type="caution">
    <text evidence="2">The sequence shown here is derived from an EMBL/GenBank/DDBJ whole genome shotgun (WGS) entry which is preliminary data.</text>
</comment>
<proteinExistence type="predicted"/>
<organism evidence="2 3">
    <name type="scientific">Laodelphax striatellus</name>
    <name type="common">Small brown planthopper</name>
    <name type="synonym">Delphax striatella</name>
    <dbReference type="NCBI Taxonomy" id="195883"/>
    <lineage>
        <taxon>Eukaryota</taxon>
        <taxon>Metazoa</taxon>
        <taxon>Ecdysozoa</taxon>
        <taxon>Arthropoda</taxon>
        <taxon>Hexapoda</taxon>
        <taxon>Insecta</taxon>
        <taxon>Pterygota</taxon>
        <taxon>Neoptera</taxon>
        <taxon>Paraneoptera</taxon>
        <taxon>Hemiptera</taxon>
        <taxon>Auchenorrhyncha</taxon>
        <taxon>Fulgoroidea</taxon>
        <taxon>Delphacidae</taxon>
        <taxon>Criomorphinae</taxon>
        <taxon>Laodelphax</taxon>
    </lineage>
</organism>
<dbReference type="Proteomes" id="UP000291343">
    <property type="component" value="Unassembled WGS sequence"/>
</dbReference>
<feature type="region of interest" description="Disordered" evidence="1">
    <location>
        <begin position="1"/>
        <end position="24"/>
    </location>
</feature>
<evidence type="ECO:0000256" key="1">
    <source>
        <dbReference type="SAM" id="MobiDB-lite"/>
    </source>
</evidence>
<dbReference type="EMBL" id="QKKF02015188">
    <property type="protein sequence ID" value="RZF42423.1"/>
    <property type="molecule type" value="Genomic_DNA"/>
</dbReference>
<evidence type="ECO:0000313" key="2">
    <source>
        <dbReference type="EMBL" id="RZF42423.1"/>
    </source>
</evidence>
<reference evidence="2 3" key="1">
    <citation type="journal article" date="2017" name="Gigascience">
        <title>Genome sequence of the small brown planthopper, Laodelphax striatellus.</title>
        <authorList>
            <person name="Zhu J."/>
            <person name="Jiang F."/>
            <person name="Wang X."/>
            <person name="Yang P."/>
            <person name="Bao Y."/>
            <person name="Zhao W."/>
            <person name="Wang W."/>
            <person name="Lu H."/>
            <person name="Wang Q."/>
            <person name="Cui N."/>
            <person name="Li J."/>
            <person name="Chen X."/>
            <person name="Luo L."/>
            <person name="Yu J."/>
            <person name="Kang L."/>
            <person name="Cui F."/>
        </authorList>
    </citation>
    <scope>NUCLEOTIDE SEQUENCE [LARGE SCALE GENOMIC DNA]</scope>
    <source>
        <strain evidence="2">Lst14</strain>
    </source>
</reference>
<protein>
    <submittedName>
        <fullName evidence="2">Uncharacterized protein</fullName>
    </submittedName>
</protein>
<gene>
    <name evidence="2" type="ORF">LSTR_LSTR011561</name>
</gene>
<accession>A0A482X9K1</accession>
<sequence length="102" mass="11202">MMLNRARNHSDNASGTTHRTLTRHYDTRLKSAKYPTGPTLSSSIPIYGCYLVSHPTMQTQAQYHISHHCTMVKTCTFTSALHGGAAIKAPTKTETTLIAKLA</sequence>
<dbReference type="AlphaFoldDB" id="A0A482X9K1"/>
<keyword evidence="3" id="KW-1185">Reference proteome</keyword>
<evidence type="ECO:0000313" key="3">
    <source>
        <dbReference type="Proteomes" id="UP000291343"/>
    </source>
</evidence>